<dbReference type="SUPFAM" id="SSF52540">
    <property type="entry name" value="P-loop containing nucleoside triphosphate hydrolases"/>
    <property type="match status" value="1"/>
</dbReference>
<reference evidence="5 6" key="1">
    <citation type="journal article" date="2018" name="PLoS Pathog.">
        <title>Evolution of structural diversity of trichothecenes, a family of toxins produced by plant pathogenic and entomopathogenic fungi.</title>
        <authorList>
            <person name="Proctor R.H."/>
            <person name="McCormick S.P."/>
            <person name="Kim H.S."/>
            <person name="Cardoza R.E."/>
            <person name="Stanley A.M."/>
            <person name="Lindo L."/>
            <person name="Kelly A."/>
            <person name="Brown D.W."/>
            <person name="Lee T."/>
            <person name="Vaughan M.M."/>
            <person name="Alexander N.J."/>
            <person name="Busman M."/>
            <person name="Gutierrez S."/>
        </authorList>
    </citation>
    <scope>NUCLEOTIDE SEQUENCE [LARGE SCALE GENOMIC DNA]</scope>
    <source>
        <strain evidence="5 6">NRRL 20695</strain>
    </source>
</reference>
<sequence length="1367" mass="152874">MAATNLMPTHNDVRGNTAFNAFQFNSAAHINAPLSININTDSFADLCKSLEPYDFDRERTERGSTRTPDTCEWIIQETSFQQWISSEDRTFWMFGKPGSGKTFITDYVCSHLEESNVLMYFFFDSDNPQINTLEKFYRTCLYQLLVQVAYRDRKRILDIVHKEVSGGIQKAKLVVNAIKQVLKEFGSGYLIIDAIDECNGPKELKVNLLKDLAGIPKLKIMISSRPLEDIVAIANGSLQLQLSSVTGKSDRDIQLNAAVEDETDLIEELDKIPQDLSKIYAETLKKISVDSSKQFVRNIIRWLAVCKRPPSLSDLWAIHTVQRTTEFTEEFKYNVRGVPKKTLFRNNLMRHCVPLVEIVGEDETVSLIHTTVREFLEGKNIESEDDEKCPDEFLINDVESHGFAFITCMNYLRLDLGVFADNKPDFLNAQSFREYAVTKWESHCEWSPSWESNVIASFCGDGVFRVWMDRRASLDRSFREQFAIDNTGSVYPSPLHIVVYFSLFKVASLFLDTFKDEINYIDAARSTPLHVAVARGSQDFVRRMIEVGAQIEMADKNGSLPLHRAVRHGNYEAVRALIEEDDSGIMVLDNFEFTPLAIACQLGWKRCVEILLPKVEPGSDIARDAIGLAIENGHHPIVQRLLEWDESLINHCEEPFLRATRKGQVDMVKFLVQRGIDTLYKDKQGQTALHKACISGESELARLFIEDMKMSPDSTDESQRTPLYFAAERGYTEIVDCLIKNKADVNALDRRWETPLFKPAGNGHVEIVDRLLLAGTDATKLDMWRRTPLRFAALKGRTAIVQMLLERTNIDQDLPDWIDRTVLHTAASFLRDGQEDVIDLLVKHGAQVDKKTGVTGGGTALHEAIRREKGQPPPSAALIRRLIKVGVPINEVDANGKSALFYANQSGNAMIAKVLIDEGARPDSDLSSAIDIKSFTPLHLALLSGEDAFVLAMLETEWGRNTITRQDKRGWTVIHLAAYCGQGQLLSVLLSHLPGERSHALDIRDANGTTALHIAADQGHLHIVKQLLDSGALAYATDYHRFMPMHLAATGGHYEVVLELLDALPSHVERGLDYLASRSTEYHLSGPGDNDRTFTSTPQLITITDRVIELAFLAALHTTGALVRVANNNFVRDAEVWVPSNRPNLIGRVVKELEIWEHDRHSIPGTLLVRAIFGGNIELVKLVLERLPHEPRVLQAEQYEYPNALTLASAQGRADIVALLIEAGALVDAVTDKQESALHYAAINGHAKVIEQLLNPKGTKGTNPDLARLSDGSTPLHLAAEKGHDDAVRALANVTFFNAVDDLGRTPLHRACLSKHETTVDVLLEFAVDVLAKDDNGATPMDLCRDAGFSGDVLQRMQDQMDKQRLS</sequence>
<evidence type="ECO:0000313" key="6">
    <source>
        <dbReference type="Proteomes" id="UP000266234"/>
    </source>
</evidence>
<feature type="repeat" description="ANK" evidence="3">
    <location>
        <begin position="856"/>
        <end position="894"/>
    </location>
</feature>
<dbReference type="Gene3D" id="1.25.40.20">
    <property type="entry name" value="Ankyrin repeat-containing domain"/>
    <property type="match status" value="4"/>
</dbReference>
<dbReference type="PRINTS" id="PR01415">
    <property type="entry name" value="ANKYRIN"/>
</dbReference>
<feature type="domain" description="Nephrocystin 3-like N-terminal" evidence="4">
    <location>
        <begin position="69"/>
        <end position="225"/>
    </location>
</feature>
<evidence type="ECO:0000256" key="1">
    <source>
        <dbReference type="ARBA" id="ARBA00022737"/>
    </source>
</evidence>
<dbReference type="PROSITE" id="PS50297">
    <property type="entry name" value="ANK_REP_REGION"/>
    <property type="match status" value="7"/>
</dbReference>
<dbReference type="PROSITE" id="PS50088">
    <property type="entry name" value="ANK_REPEAT"/>
    <property type="match status" value="10"/>
</dbReference>
<dbReference type="InterPro" id="IPR056884">
    <property type="entry name" value="NPHP3-like_N"/>
</dbReference>
<feature type="repeat" description="ANK" evidence="3">
    <location>
        <begin position="1200"/>
        <end position="1232"/>
    </location>
</feature>
<dbReference type="OrthoDB" id="5122169at2759"/>
<accession>A0A395SCJ6</accession>
<evidence type="ECO:0000256" key="2">
    <source>
        <dbReference type="ARBA" id="ARBA00023043"/>
    </source>
</evidence>
<dbReference type="Gene3D" id="3.40.50.300">
    <property type="entry name" value="P-loop containing nucleotide triphosphate hydrolases"/>
    <property type="match status" value="1"/>
</dbReference>
<feature type="repeat" description="ANK" evidence="3">
    <location>
        <begin position="524"/>
        <end position="556"/>
    </location>
</feature>
<feature type="repeat" description="ANK" evidence="3">
    <location>
        <begin position="718"/>
        <end position="750"/>
    </location>
</feature>
<feature type="repeat" description="ANK" evidence="3">
    <location>
        <begin position="1007"/>
        <end position="1039"/>
    </location>
</feature>
<dbReference type="InterPro" id="IPR002110">
    <property type="entry name" value="Ankyrin_rpt"/>
</dbReference>
<dbReference type="EMBL" id="PXOG01000178">
    <property type="protein sequence ID" value="RGP69897.1"/>
    <property type="molecule type" value="Genomic_DNA"/>
</dbReference>
<gene>
    <name evidence="5" type="ORF">FLONG3_7653</name>
</gene>
<proteinExistence type="predicted"/>
<evidence type="ECO:0000313" key="5">
    <source>
        <dbReference type="EMBL" id="RGP69897.1"/>
    </source>
</evidence>
<dbReference type="PANTHER" id="PTHR24198">
    <property type="entry name" value="ANKYRIN REPEAT AND PROTEIN KINASE DOMAIN-CONTAINING PROTEIN"/>
    <property type="match status" value="1"/>
</dbReference>
<dbReference type="STRING" id="694270.A0A395SCJ6"/>
<dbReference type="SUPFAM" id="SSF48403">
    <property type="entry name" value="Ankyrin repeat"/>
    <property type="match status" value="3"/>
</dbReference>
<evidence type="ECO:0000259" key="4">
    <source>
        <dbReference type="Pfam" id="PF24883"/>
    </source>
</evidence>
<feature type="repeat" description="ANK" evidence="3">
    <location>
        <begin position="1303"/>
        <end position="1335"/>
    </location>
</feature>
<dbReference type="InterPro" id="IPR027417">
    <property type="entry name" value="P-loop_NTPase"/>
</dbReference>
<feature type="repeat" description="ANK" evidence="3">
    <location>
        <begin position="1271"/>
        <end position="1291"/>
    </location>
</feature>
<comment type="caution">
    <text evidence="5">The sequence shown here is derived from an EMBL/GenBank/DDBJ whole genome shotgun (WGS) entry which is preliminary data.</text>
</comment>
<keyword evidence="1" id="KW-0677">Repeat</keyword>
<feature type="repeat" description="ANK" evidence="3">
    <location>
        <begin position="895"/>
        <end position="927"/>
    </location>
</feature>
<keyword evidence="2 3" id="KW-0040">ANK repeat</keyword>
<feature type="repeat" description="ANK" evidence="3">
    <location>
        <begin position="557"/>
        <end position="579"/>
    </location>
</feature>
<dbReference type="Pfam" id="PF12796">
    <property type="entry name" value="Ank_2"/>
    <property type="match status" value="6"/>
</dbReference>
<feature type="repeat" description="ANK" evidence="3">
    <location>
        <begin position="651"/>
        <end position="683"/>
    </location>
</feature>
<dbReference type="Pfam" id="PF24883">
    <property type="entry name" value="NPHP3_N"/>
    <property type="match status" value="1"/>
</dbReference>
<organism evidence="5 6">
    <name type="scientific">Fusarium longipes</name>
    <dbReference type="NCBI Taxonomy" id="694270"/>
    <lineage>
        <taxon>Eukaryota</taxon>
        <taxon>Fungi</taxon>
        <taxon>Dikarya</taxon>
        <taxon>Ascomycota</taxon>
        <taxon>Pezizomycotina</taxon>
        <taxon>Sordariomycetes</taxon>
        <taxon>Hypocreomycetidae</taxon>
        <taxon>Hypocreales</taxon>
        <taxon>Nectriaceae</taxon>
        <taxon>Fusarium</taxon>
    </lineage>
</organism>
<protein>
    <submittedName>
        <fullName evidence="5">Ankyrin repeat-containing</fullName>
    </submittedName>
</protein>
<name>A0A395SCJ6_9HYPO</name>
<dbReference type="PANTHER" id="PTHR24198:SF165">
    <property type="entry name" value="ANKYRIN REPEAT-CONTAINING PROTEIN-RELATED"/>
    <property type="match status" value="1"/>
</dbReference>
<evidence type="ECO:0000256" key="3">
    <source>
        <dbReference type="PROSITE-ProRule" id="PRU00023"/>
    </source>
</evidence>
<dbReference type="Proteomes" id="UP000266234">
    <property type="component" value="Unassembled WGS sequence"/>
</dbReference>
<keyword evidence="6" id="KW-1185">Reference proteome</keyword>
<dbReference type="InterPro" id="IPR036770">
    <property type="entry name" value="Ankyrin_rpt-contain_sf"/>
</dbReference>
<dbReference type="SMART" id="SM00248">
    <property type="entry name" value="ANK"/>
    <property type="match status" value="20"/>
</dbReference>